<evidence type="ECO:0000256" key="2">
    <source>
        <dbReference type="ARBA" id="ARBA00010399"/>
    </source>
</evidence>
<dbReference type="InterPro" id="IPR012358">
    <property type="entry name" value="EndopolyPtase_N1"/>
</dbReference>
<feature type="compositionally biased region" description="Acidic residues" evidence="13">
    <location>
        <begin position="570"/>
        <end position="606"/>
    </location>
</feature>
<evidence type="ECO:0000256" key="8">
    <source>
        <dbReference type="ARBA" id="ARBA00022968"/>
    </source>
</evidence>
<dbReference type="PIRSF" id="PIRSF027093">
    <property type="entry name" value="EndopolyPtase_N1"/>
    <property type="match status" value="1"/>
</dbReference>
<evidence type="ECO:0000256" key="3">
    <source>
        <dbReference type="ARBA" id="ARBA00012459"/>
    </source>
</evidence>
<keyword evidence="11" id="KW-0325">Glycoprotein</keyword>
<dbReference type="AlphaFoldDB" id="A0A6A5TZU5"/>
<dbReference type="GO" id="GO:0000324">
    <property type="term" value="C:fungal-type vacuole"/>
    <property type="evidence" value="ECO:0007669"/>
    <property type="project" value="TreeGrafter"/>
</dbReference>
<sequence>MDWIKDNIADQIDFVIWTGDSARHDNDEKIPRTQRQIIKQNEFMVHKFTEVFGEKDGENLFKIPIIPTFGNNDVMPHNILLAGPNKWTSRYLDVWRGMVPEAQRHQFQQGGWFWVEVVQDKLAVISLNTMYFFTSNTGVDGCANKKEPGYEQFEWLRIQLQVMRDRGVSAILIGHVPPARVNSKESWEESCWQKFALWEQQYRDVIVSSFFGHMNIDHFMLQDFKQIKKSAKKGKLSSNRVVQKEEDIKLLEDGEVTVASATDYLLDLRKTWAKLSSLSRKNHAKTILDYDIDTNEEDEEWSIWQSVQMFSKPKKGGKKHGKKPKKSYLDKIGGKYGERYSVSFVSPSVVPVFFPTLRIVEYNITGLEDKTVSPIVSLPKTGRPPSNQIPLAGVDLLDDEAYLREMDIIVKRKQRKKEKEARKKKKKYKFKVPDGPSKSTPPGPAYSLQPLTLLGYTQYFANLTYINNDFIEDNVSPHPTAPRTIFGLNMDEDGEIEASGWKEGKHKKHQGKKPRPKPHPKKFEFEIEYDTKNDKRYKLKDLTVRRWVDLARRIGQQGKMKDAKIAENVEEELLEDEEDVVDDDEYEDHDNEDYGTASEEEDDDGDEMKGGKKEKKHKKKHGRNSAWYTFVRRAFVGTMDPREIKEVFGAQEEDDLKATAQVEEVMEL</sequence>
<evidence type="ECO:0000256" key="6">
    <source>
        <dbReference type="ARBA" id="ARBA00022692"/>
    </source>
</evidence>
<evidence type="ECO:0000256" key="10">
    <source>
        <dbReference type="ARBA" id="ARBA00023136"/>
    </source>
</evidence>
<dbReference type="PANTHER" id="PTHR10340:SF55">
    <property type="entry name" value="ENDOPOLYPHOSPHATASE"/>
    <property type="match status" value="1"/>
</dbReference>
<evidence type="ECO:0000256" key="12">
    <source>
        <dbReference type="PIRNR" id="PIRNR027093"/>
    </source>
</evidence>
<keyword evidence="15" id="KW-1185">Reference proteome</keyword>
<dbReference type="GO" id="GO:0008081">
    <property type="term" value="F:phosphoric diester hydrolase activity"/>
    <property type="evidence" value="ECO:0007669"/>
    <property type="project" value="TreeGrafter"/>
</dbReference>
<gene>
    <name evidence="14" type="ORF">CC80DRAFT_492507</name>
</gene>
<proteinExistence type="inferred from homology"/>
<feature type="region of interest" description="Disordered" evidence="13">
    <location>
        <begin position="501"/>
        <end position="522"/>
    </location>
</feature>
<feature type="region of interest" description="Disordered" evidence="13">
    <location>
        <begin position="414"/>
        <end position="444"/>
    </location>
</feature>
<evidence type="ECO:0000256" key="4">
    <source>
        <dbReference type="ARBA" id="ARBA00014458"/>
    </source>
</evidence>
<evidence type="ECO:0000256" key="9">
    <source>
        <dbReference type="ARBA" id="ARBA00022989"/>
    </source>
</evidence>
<feature type="compositionally biased region" description="Basic residues" evidence="13">
    <location>
        <begin position="612"/>
        <end position="623"/>
    </location>
</feature>
<organism evidence="14 15">
    <name type="scientific">Byssothecium circinans</name>
    <dbReference type="NCBI Taxonomy" id="147558"/>
    <lineage>
        <taxon>Eukaryota</taxon>
        <taxon>Fungi</taxon>
        <taxon>Dikarya</taxon>
        <taxon>Ascomycota</taxon>
        <taxon>Pezizomycotina</taxon>
        <taxon>Dothideomycetes</taxon>
        <taxon>Pleosporomycetidae</taxon>
        <taxon>Pleosporales</taxon>
        <taxon>Massarineae</taxon>
        <taxon>Massarinaceae</taxon>
        <taxon>Byssothecium</taxon>
    </lineage>
</organism>
<dbReference type="EC" id="3.6.1.10" evidence="3 12"/>
<evidence type="ECO:0000256" key="5">
    <source>
        <dbReference type="ARBA" id="ARBA00022554"/>
    </source>
</evidence>
<evidence type="ECO:0000256" key="7">
    <source>
        <dbReference type="ARBA" id="ARBA00022801"/>
    </source>
</evidence>
<keyword evidence="10 12" id="KW-0472">Membrane</keyword>
<feature type="compositionally biased region" description="Basic residues" evidence="13">
    <location>
        <begin position="414"/>
        <end position="430"/>
    </location>
</feature>
<protein>
    <recommendedName>
        <fullName evidence="4 12">Endopolyphosphatase</fullName>
        <ecNumber evidence="3 12">3.6.1.10</ecNumber>
    </recommendedName>
</protein>
<evidence type="ECO:0000313" key="14">
    <source>
        <dbReference type="EMBL" id="KAF1956246.1"/>
    </source>
</evidence>
<dbReference type="EMBL" id="ML976992">
    <property type="protein sequence ID" value="KAF1956246.1"/>
    <property type="molecule type" value="Genomic_DNA"/>
</dbReference>
<dbReference type="OrthoDB" id="348678at2759"/>
<evidence type="ECO:0000313" key="15">
    <source>
        <dbReference type="Proteomes" id="UP000800035"/>
    </source>
</evidence>
<name>A0A6A5TZU5_9PLEO</name>
<evidence type="ECO:0000256" key="13">
    <source>
        <dbReference type="SAM" id="MobiDB-lite"/>
    </source>
</evidence>
<evidence type="ECO:0000256" key="1">
    <source>
        <dbReference type="ARBA" id="ARBA00004576"/>
    </source>
</evidence>
<dbReference type="GO" id="GO:0005774">
    <property type="term" value="C:vacuolar membrane"/>
    <property type="evidence" value="ECO:0007669"/>
    <property type="project" value="UniProtKB-SubCell"/>
</dbReference>
<dbReference type="GO" id="GO:0004309">
    <property type="term" value="F:exopolyphosphatase activity"/>
    <property type="evidence" value="ECO:0007669"/>
    <property type="project" value="TreeGrafter"/>
</dbReference>
<dbReference type="Gene3D" id="3.60.21.10">
    <property type="match status" value="1"/>
</dbReference>
<accession>A0A6A5TZU5</accession>
<dbReference type="GO" id="GO:0000298">
    <property type="term" value="F:endopolyphosphatase activity"/>
    <property type="evidence" value="ECO:0007669"/>
    <property type="project" value="UniProtKB-EC"/>
</dbReference>
<dbReference type="InterPro" id="IPR029052">
    <property type="entry name" value="Metallo-depent_PP-like"/>
</dbReference>
<comment type="similarity">
    <text evidence="2">Belongs to the endopolyphosphatase PPN1 family.</text>
</comment>
<keyword evidence="9" id="KW-1133">Transmembrane helix</keyword>
<dbReference type="SUPFAM" id="SSF56300">
    <property type="entry name" value="Metallo-dependent phosphatases"/>
    <property type="match status" value="1"/>
</dbReference>
<comment type="function">
    <text evidence="12">Catalyzes the hydrolysis of inorganic polyphosphate (polyP) chains of many hundreds of phosphate residues into shorter lengths.</text>
</comment>
<dbReference type="PANTHER" id="PTHR10340">
    <property type="entry name" value="SPHINGOMYELIN PHOSPHODIESTERASE"/>
    <property type="match status" value="1"/>
</dbReference>
<keyword evidence="7 12" id="KW-0378">Hydrolase</keyword>
<dbReference type="GO" id="GO:0006798">
    <property type="term" value="P:polyphosphate catabolic process"/>
    <property type="evidence" value="ECO:0007669"/>
    <property type="project" value="TreeGrafter"/>
</dbReference>
<reference evidence="14" key="1">
    <citation type="journal article" date="2020" name="Stud. Mycol.">
        <title>101 Dothideomycetes genomes: a test case for predicting lifestyles and emergence of pathogens.</title>
        <authorList>
            <person name="Haridas S."/>
            <person name="Albert R."/>
            <person name="Binder M."/>
            <person name="Bloem J."/>
            <person name="Labutti K."/>
            <person name="Salamov A."/>
            <person name="Andreopoulos B."/>
            <person name="Baker S."/>
            <person name="Barry K."/>
            <person name="Bills G."/>
            <person name="Bluhm B."/>
            <person name="Cannon C."/>
            <person name="Castanera R."/>
            <person name="Culley D."/>
            <person name="Daum C."/>
            <person name="Ezra D."/>
            <person name="Gonzalez J."/>
            <person name="Henrissat B."/>
            <person name="Kuo A."/>
            <person name="Liang C."/>
            <person name="Lipzen A."/>
            <person name="Lutzoni F."/>
            <person name="Magnuson J."/>
            <person name="Mondo S."/>
            <person name="Nolan M."/>
            <person name="Ohm R."/>
            <person name="Pangilinan J."/>
            <person name="Park H.-J."/>
            <person name="Ramirez L."/>
            <person name="Alfaro M."/>
            <person name="Sun H."/>
            <person name="Tritt A."/>
            <person name="Yoshinaga Y."/>
            <person name="Zwiers L.-H."/>
            <person name="Turgeon B."/>
            <person name="Goodwin S."/>
            <person name="Spatafora J."/>
            <person name="Crous P."/>
            <person name="Grigoriev I."/>
        </authorList>
    </citation>
    <scope>NUCLEOTIDE SEQUENCE</scope>
    <source>
        <strain evidence="14">CBS 675.92</strain>
    </source>
</reference>
<dbReference type="Proteomes" id="UP000800035">
    <property type="component" value="Unassembled WGS sequence"/>
</dbReference>
<evidence type="ECO:0000256" key="11">
    <source>
        <dbReference type="ARBA" id="ARBA00023180"/>
    </source>
</evidence>
<keyword evidence="5 12" id="KW-0926">Vacuole</keyword>
<feature type="region of interest" description="Disordered" evidence="13">
    <location>
        <begin position="570"/>
        <end position="623"/>
    </location>
</feature>
<keyword evidence="6" id="KW-0812">Transmembrane</keyword>
<comment type="catalytic activity">
    <reaction evidence="12">
        <text>[phosphate](n+1) + n H2O = (n+1) phosphate + n H(+)</text>
        <dbReference type="Rhea" id="RHEA:22452"/>
        <dbReference type="Rhea" id="RHEA-COMP:14280"/>
        <dbReference type="ChEBI" id="CHEBI:15377"/>
        <dbReference type="ChEBI" id="CHEBI:15378"/>
        <dbReference type="ChEBI" id="CHEBI:16838"/>
        <dbReference type="ChEBI" id="CHEBI:43474"/>
        <dbReference type="EC" id="3.6.1.10"/>
    </reaction>
</comment>
<feature type="compositionally biased region" description="Basic residues" evidence="13">
    <location>
        <begin position="504"/>
        <end position="520"/>
    </location>
</feature>
<keyword evidence="8" id="KW-0735">Signal-anchor</keyword>
<comment type="subcellular location">
    <subcellularLocation>
        <location evidence="1">Vacuole membrane</location>
        <topology evidence="1">Single-pass type II membrane protein</topology>
    </subcellularLocation>
</comment>